<protein>
    <submittedName>
        <fullName evidence="2">Uncharacterized protein</fullName>
    </submittedName>
</protein>
<reference evidence="3" key="1">
    <citation type="journal article" date="2019" name="bioRxiv">
        <title>Genome diversification in globally distributed novel marine Proteobacteria is linked to environmental adaptation.</title>
        <authorList>
            <person name="Zhou Z."/>
            <person name="Tran P.Q."/>
            <person name="Kieft K."/>
            <person name="Anantharaman K."/>
        </authorList>
    </citation>
    <scope>NUCLEOTIDE SEQUENCE [LARGE SCALE GENOMIC DNA]</scope>
</reference>
<gene>
    <name evidence="2" type="ORF">EYQ16_03150</name>
</gene>
<keyword evidence="1" id="KW-1133">Transmembrane helix</keyword>
<comment type="caution">
    <text evidence="2">The sequence shown here is derived from an EMBL/GenBank/DDBJ whole genome shotgun (WGS) entry which is preliminary data.</text>
</comment>
<evidence type="ECO:0000313" key="3">
    <source>
        <dbReference type="Proteomes" id="UP000589516"/>
    </source>
</evidence>
<sequence>MDDSDLRLGGWNRPRRITLARILGLLVTVGLVVVLVGPQMVDPFTANVSNIEPLWQHTDETDSQEYNGLLKLRMQEYESVDGKTGLLYVIALSSLVPLADLPLDLEQAVADRVQEETELQQAELSNGRHAGSLSISQGHTAELLQWDASVTGTSGFFGWFKGSNLRVRAAYWEVEQGLVICVAFGTELVRIDEATRMIQSVQA</sequence>
<organism evidence="2 3">
    <name type="scientific">Marine Group III euryarchaeote</name>
    <dbReference type="NCBI Taxonomy" id="2173149"/>
    <lineage>
        <taxon>Archaea</taxon>
        <taxon>Methanobacteriati</taxon>
        <taxon>Thermoplasmatota</taxon>
        <taxon>Thermoplasmata</taxon>
        <taxon>Candidatus Thermoprofundales</taxon>
    </lineage>
</organism>
<keyword evidence="1" id="KW-0812">Transmembrane</keyword>
<dbReference type="AlphaFoldDB" id="A0A7C7ZG45"/>
<proteinExistence type="predicted"/>
<dbReference type="Proteomes" id="UP000589516">
    <property type="component" value="Unassembled WGS sequence"/>
</dbReference>
<feature type="transmembrane region" description="Helical" evidence="1">
    <location>
        <begin position="20"/>
        <end position="41"/>
    </location>
</feature>
<evidence type="ECO:0000313" key="2">
    <source>
        <dbReference type="EMBL" id="HIG63500.1"/>
    </source>
</evidence>
<name>A0A7C7ZG45_9ARCH</name>
<accession>A0A7C7ZG45</accession>
<keyword evidence="1" id="KW-0472">Membrane</keyword>
<evidence type="ECO:0000256" key="1">
    <source>
        <dbReference type="SAM" id="Phobius"/>
    </source>
</evidence>
<dbReference type="EMBL" id="DUAV01000022">
    <property type="protein sequence ID" value="HIG63500.1"/>
    <property type="molecule type" value="Genomic_DNA"/>
</dbReference>